<evidence type="ECO:0000313" key="3">
    <source>
        <dbReference type="EnsemblMetazoa" id="G3552.1:cds"/>
    </source>
</evidence>
<evidence type="ECO:0000259" key="2">
    <source>
        <dbReference type="Pfam" id="PF13843"/>
    </source>
</evidence>
<accession>A0A8W8MQT4</accession>
<keyword evidence="4" id="KW-1185">Reference proteome</keyword>
<dbReference type="PANTHER" id="PTHR46599:SF2">
    <property type="entry name" value="PIGGYBAC TRANSPOSABLE ELEMENT-DERIVED PROTEIN 4-LIKE"/>
    <property type="match status" value="1"/>
</dbReference>
<feature type="compositionally biased region" description="Acidic residues" evidence="1">
    <location>
        <begin position="29"/>
        <end position="38"/>
    </location>
</feature>
<name>A0A8W8MQT4_MAGGI</name>
<dbReference type="AlphaFoldDB" id="A0A8W8MQT4"/>
<feature type="compositionally biased region" description="Acidic residues" evidence="1">
    <location>
        <begin position="1"/>
        <end position="12"/>
    </location>
</feature>
<proteinExistence type="predicted"/>
<dbReference type="InterPro" id="IPR029526">
    <property type="entry name" value="PGBD"/>
</dbReference>
<dbReference type="EnsemblMetazoa" id="G3552.1">
    <property type="protein sequence ID" value="G3552.1:cds"/>
    <property type="gene ID" value="G3552"/>
</dbReference>
<dbReference type="PANTHER" id="PTHR46599">
    <property type="entry name" value="PIGGYBAC TRANSPOSABLE ELEMENT-DERIVED PROTEIN 4"/>
    <property type="match status" value="1"/>
</dbReference>
<evidence type="ECO:0000256" key="1">
    <source>
        <dbReference type="SAM" id="MobiDB-lite"/>
    </source>
</evidence>
<dbReference type="Pfam" id="PF13843">
    <property type="entry name" value="DDE_Tnp_1_7"/>
    <property type="match status" value="1"/>
</dbReference>
<reference evidence="3" key="1">
    <citation type="submission" date="2022-08" db="UniProtKB">
        <authorList>
            <consortium name="EnsemblMetazoa"/>
        </authorList>
    </citation>
    <scope>IDENTIFICATION</scope>
    <source>
        <strain evidence="3">05x7-T-G4-1.051#20</strain>
    </source>
</reference>
<feature type="domain" description="PiggyBac transposable element-derived protein" evidence="2">
    <location>
        <begin position="74"/>
        <end position="274"/>
    </location>
</feature>
<protein>
    <recommendedName>
        <fullName evidence="2">PiggyBac transposable element-derived protein domain-containing protein</fullName>
    </recommendedName>
</protein>
<sequence length="299" mass="34106">MENSSSDDDSDTLSEGSDLQLFSEHEFSSDTDSDDDTQQTESSMEPDSQQTEATDDDFWSYDLHPVDIAPFTEQYLHINDNQAQAPAGSPNYDRLHKIRPLIDMTRGNFQKFYKPGKCQSIDEGMIRYKGHHYAQQYTPGKPIKRGLKIWMRCEQSGYTNDYRVYLGKHDSMCGPSLGERVVKHLCKPLKWKGHHVFFDRYFTSIPLLQTLESYGVYGCGTIMANRKGFPSQLKNPHLPERGDAEQMQHNNLVATVWNDAKPVHIASTTSDPLGDGPAQRRKTIVHYHTSLSHFDLLTI</sequence>
<feature type="region of interest" description="Disordered" evidence="1">
    <location>
        <begin position="1"/>
        <end position="54"/>
    </location>
</feature>
<dbReference type="Proteomes" id="UP000005408">
    <property type="component" value="Unassembled WGS sequence"/>
</dbReference>
<evidence type="ECO:0000313" key="4">
    <source>
        <dbReference type="Proteomes" id="UP000005408"/>
    </source>
</evidence>
<organism evidence="3 4">
    <name type="scientific">Magallana gigas</name>
    <name type="common">Pacific oyster</name>
    <name type="synonym">Crassostrea gigas</name>
    <dbReference type="NCBI Taxonomy" id="29159"/>
    <lineage>
        <taxon>Eukaryota</taxon>
        <taxon>Metazoa</taxon>
        <taxon>Spiralia</taxon>
        <taxon>Lophotrochozoa</taxon>
        <taxon>Mollusca</taxon>
        <taxon>Bivalvia</taxon>
        <taxon>Autobranchia</taxon>
        <taxon>Pteriomorphia</taxon>
        <taxon>Ostreida</taxon>
        <taxon>Ostreoidea</taxon>
        <taxon>Ostreidae</taxon>
        <taxon>Magallana</taxon>
    </lineage>
</organism>